<sequence>MSSEKADKTTRPEPTSDINVLHQRLREDPRFNPPTPSVWKRISLIIIVLVLFWVAYSIKLQKPEPKAPVVHANRYSKDYKFRPAASPIITERLKDGRTRVRGAQPTFR</sequence>
<dbReference type="AlphaFoldDB" id="A0AAW0FB59"/>
<proteinExistence type="predicted"/>
<dbReference type="Proteomes" id="UP001385951">
    <property type="component" value="Unassembled WGS sequence"/>
</dbReference>
<gene>
    <name evidence="3" type="ORF">QCA50_018457</name>
</gene>
<keyword evidence="2" id="KW-1133">Transmembrane helix</keyword>
<name>A0AAW0FB59_9APHY</name>
<keyword evidence="4" id="KW-1185">Reference proteome</keyword>
<feature type="transmembrane region" description="Helical" evidence="2">
    <location>
        <begin position="38"/>
        <end position="56"/>
    </location>
</feature>
<protein>
    <submittedName>
        <fullName evidence="3">Uncharacterized protein</fullName>
    </submittedName>
</protein>
<accession>A0AAW0FB59</accession>
<keyword evidence="2" id="KW-0812">Transmembrane</keyword>
<organism evidence="3 4">
    <name type="scientific">Cerrena zonata</name>
    <dbReference type="NCBI Taxonomy" id="2478898"/>
    <lineage>
        <taxon>Eukaryota</taxon>
        <taxon>Fungi</taxon>
        <taxon>Dikarya</taxon>
        <taxon>Basidiomycota</taxon>
        <taxon>Agaricomycotina</taxon>
        <taxon>Agaricomycetes</taxon>
        <taxon>Polyporales</taxon>
        <taxon>Cerrenaceae</taxon>
        <taxon>Cerrena</taxon>
    </lineage>
</organism>
<feature type="region of interest" description="Disordered" evidence="1">
    <location>
        <begin position="1"/>
        <end position="32"/>
    </location>
</feature>
<evidence type="ECO:0000313" key="4">
    <source>
        <dbReference type="Proteomes" id="UP001385951"/>
    </source>
</evidence>
<reference evidence="3 4" key="1">
    <citation type="submission" date="2022-09" db="EMBL/GenBank/DDBJ databases">
        <authorList>
            <person name="Palmer J.M."/>
        </authorList>
    </citation>
    <scope>NUCLEOTIDE SEQUENCE [LARGE SCALE GENOMIC DNA]</scope>
    <source>
        <strain evidence="3 4">DSM 7382</strain>
    </source>
</reference>
<evidence type="ECO:0000313" key="3">
    <source>
        <dbReference type="EMBL" id="KAK7678585.1"/>
    </source>
</evidence>
<keyword evidence="2" id="KW-0472">Membrane</keyword>
<dbReference type="EMBL" id="JASBNA010000070">
    <property type="protein sequence ID" value="KAK7678585.1"/>
    <property type="molecule type" value="Genomic_DNA"/>
</dbReference>
<comment type="caution">
    <text evidence="3">The sequence shown here is derived from an EMBL/GenBank/DDBJ whole genome shotgun (WGS) entry which is preliminary data.</text>
</comment>
<evidence type="ECO:0000256" key="2">
    <source>
        <dbReference type="SAM" id="Phobius"/>
    </source>
</evidence>
<feature type="compositionally biased region" description="Basic and acidic residues" evidence="1">
    <location>
        <begin position="1"/>
        <end position="11"/>
    </location>
</feature>
<evidence type="ECO:0000256" key="1">
    <source>
        <dbReference type="SAM" id="MobiDB-lite"/>
    </source>
</evidence>